<comment type="subcellular location">
    <subcellularLocation>
        <location evidence="1">Cell membrane</location>
        <topology evidence="1">Multi-pass membrane protein</topology>
    </subcellularLocation>
</comment>
<evidence type="ECO:0000256" key="6">
    <source>
        <dbReference type="ARBA" id="ARBA00023136"/>
    </source>
</evidence>
<feature type="transmembrane region" description="Helical" evidence="8">
    <location>
        <begin position="429"/>
        <end position="448"/>
    </location>
</feature>
<feature type="compositionally biased region" description="Basic and acidic residues" evidence="7">
    <location>
        <begin position="458"/>
        <end position="472"/>
    </location>
</feature>
<keyword evidence="3" id="KW-1003">Cell membrane</keyword>
<evidence type="ECO:0000256" key="3">
    <source>
        <dbReference type="ARBA" id="ARBA00022475"/>
    </source>
</evidence>
<keyword evidence="6 8" id="KW-0472">Membrane</keyword>
<keyword evidence="5 8" id="KW-1133">Transmembrane helix</keyword>
<comment type="caution">
    <text evidence="10">The sequence shown here is derived from an EMBL/GenBank/DDBJ whole genome shotgun (WGS) entry which is preliminary data.</text>
</comment>
<evidence type="ECO:0000256" key="2">
    <source>
        <dbReference type="ARBA" id="ARBA00007635"/>
    </source>
</evidence>
<feature type="compositionally biased region" description="Polar residues" evidence="7">
    <location>
        <begin position="473"/>
        <end position="484"/>
    </location>
</feature>
<evidence type="ECO:0000256" key="4">
    <source>
        <dbReference type="ARBA" id="ARBA00022692"/>
    </source>
</evidence>
<keyword evidence="11" id="KW-1185">Reference proteome</keyword>
<comment type="similarity">
    <text evidence="2">Belongs to the drug/metabolite transporter (DMT) superfamily. Plant drug/metabolite exporter (P-DME) (TC 2.A.7.4) family.</text>
</comment>
<evidence type="ECO:0000256" key="5">
    <source>
        <dbReference type="ARBA" id="ARBA00022989"/>
    </source>
</evidence>
<evidence type="ECO:0000313" key="10">
    <source>
        <dbReference type="EMBL" id="KAK9223072.1"/>
    </source>
</evidence>
<dbReference type="PANTHER" id="PTHR42920:SF26">
    <property type="entry name" value="OS03G0707200 PROTEIN"/>
    <property type="match status" value="1"/>
</dbReference>
<gene>
    <name evidence="10" type="ORF">WN944_011514</name>
</gene>
<dbReference type="InterPro" id="IPR037185">
    <property type="entry name" value="EmrE-like"/>
</dbReference>
<proteinExistence type="inferred from homology"/>
<feature type="domain" description="EamA" evidence="9">
    <location>
        <begin position="136"/>
        <end position="260"/>
    </location>
</feature>
<evidence type="ECO:0000313" key="11">
    <source>
        <dbReference type="Proteomes" id="UP001428341"/>
    </source>
</evidence>
<dbReference type="InterPro" id="IPR051258">
    <property type="entry name" value="Diverse_Substrate_Transporter"/>
</dbReference>
<keyword evidence="4 8" id="KW-0812">Transmembrane</keyword>
<feature type="domain" description="EamA" evidence="9">
    <location>
        <begin position="294"/>
        <end position="443"/>
    </location>
</feature>
<reference evidence="10 11" key="1">
    <citation type="submission" date="2024-05" db="EMBL/GenBank/DDBJ databases">
        <title>Haplotype-resolved chromosome-level genome assembly of Huyou (Citrus changshanensis).</title>
        <authorList>
            <person name="Miao C."/>
            <person name="Chen W."/>
            <person name="Wu Y."/>
            <person name="Wang L."/>
            <person name="Zhao S."/>
            <person name="Grierson D."/>
            <person name="Xu C."/>
            <person name="Chen K."/>
        </authorList>
    </citation>
    <scope>NUCLEOTIDE SEQUENCE [LARGE SCALE GENOMIC DNA]</scope>
    <source>
        <strain evidence="10">01-14</strain>
        <tissue evidence="10">Leaf</tissue>
    </source>
</reference>
<dbReference type="EMBL" id="JBCGBO010000002">
    <property type="protein sequence ID" value="KAK9223072.1"/>
    <property type="molecule type" value="Genomic_DNA"/>
</dbReference>
<protein>
    <recommendedName>
        <fullName evidence="9">EamA domain-containing protein</fullName>
    </recommendedName>
</protein>
<dbReference type="Proteomes" id="UP001428341">
    <property type="component" value="Unassembled WGS sequence"/>
</dbReference>
<evidence type="ECO:0000256" key="7">
    <source>
        <dbReference type="SAM" id="MobiDB-lite"/>
    </source>
</evidence>
<feature type="transmembrane region" description="Helical" evidence="8">
    <location>
        <begin position="164"/>
        <end position="182"/>
    </location>
</feature>
<sequence length="497" mass="54335">MATTAPVSLTLSRWSTKIASDCSTADLCTVPSNSSIFICCQCHYVNRPHFTASALHDSDFSSVTCTKSVSRPRKWIDSDTACSSKPNTVAYCNSKNDVTSVSNSKDGVRARSFKSLFGKRSVWRRILFASKKVRSIILLNAITVVYASNIPVIKEVEAITDPSAFTVVRFALSAIPFIPFVLRARDDVHTRNAGFELGLWVSLGYLMQALGLETSDAGRASFISMFTVIVVPLLDGMLGAIVPARTWFGAVMSILGVALLESSGSPPSVRVLNYELFLSSHKFLSSFDDEPTVGDLLNFLSAVFFGIHMLRTEHISRSTNKKDFLPLLGYEVCVIALLSAVWYFIGGSLGGTQGSDPSSWTWTMFWDWMVAFPWIPALYTGIFSTGLCLWIEMAAMRDVSATETAIIYGLEPVWGAGFAWFILGERWGATGWLGAALVLVGSLTVQIFGSSSPSNCNEDEKRSKKADQKLELNKQNGFSSSPAAVTSREDVPNLLKK</sequence>
<feature type="transmembrane region" description="Helical" evidence="8">
    <location>
        <begin position="133"/>
        <end position="152"/>
    </location>
</feature>
<feature type="region of interest" description="Disordered" evidence="7">
    <location>
        <begin position="452"/>
        <end position="497"/>
    </location>
</feature>
<dbReference type="PANTHER" id="PTHR42920">
    <property type="entry name" value="OS03G0707200 PROTEIN-RELATED"/>
    <property type="match status" value="1"/>
</dbReference>
<feature type="transmembrane region" description="Helical" evidence="8">
    <location>
        <begin position="365"/>
        <end position="393"/>
    </location>
</feature>
<evidence type="ECO:0000256" key="1">
    <source>
        <dbReference type="ARBA" id="ARBA00004651"/>
    </source>
</evidence>
<name>A0AAP0MZZ3_9ROSI</name>
<dbReference type="InterPro" id="IPR000620">
    <property type="entry name" value="EamA_dom"/>
</dbReference>
<feature type="transmembrane region" description="Helical" evidence="8">
    <location>
        <begin position="405"/>
        <end position="423"/>
    </location>
</feature>
<dbReference type="AlphaFoldDB" id="A0AAP0MZZ3"/>
<dbReference type="Pfam" id="PF00892">
    <property type="entry name" value="EamA"/>
    <property type="match status" value="2"/>
</dbReference>
<evidence type="ECO:0000256" key="8">
    <source>
        <dbReference type="SAM" id="Phobius"/>
    </source>
</evidence>
<dbReference type="GO" id="GO:0005886">
    <property type="term" value="C:plasma membrane"/>
    <property type="evidence" value="ECO:0007669"/>
    <property type="project" value="UniProtKB-SubCell"/>
</dbReference>
<feature type="transmembrane region" description="Helical" evidence="8">
    <location>
        <begin position="324"/>
        <end position="345"/>
    </location>
</feature>
<feature type="transmembrane region" description="Helical" evidence="8">
    <location>
        <begin position="194"/>
        <end position="211"/>
    </location>
</feature>
<evidence type="ECO:0000259" key="9">
    <source>
        <dbReference type="Pfam" id="PF00892"/>
    </source>
</evidence>
<organism evidence="10 11">
    <name type="scientific">Citrus x changshan-huyou</name>
    <dbReference type="NCBI Taxonomy" id="2935761"/>
    <lineage>
        <taxon>Eukaryota</taxon>
        <taxon>Viridiplantae</taxon>
        <taxon>Streptophyta</taxon>
        <taxon>Embryophyta</taxon>
        <taxon>Tracheophyta</taxon>
        <taxon>Spermatophyta</taxon>
        <taxon>Magnoliopsida</taxon>
        <taxon>eudicotyledons</taxon>
        <taxon>Gunneridae</taxon>
        <taxon>Pentapetalae</taxon>
        <taxon>rosids</taxon>
        <taxon>malvids</taxon>
        <taxon>Sapindales</taxon>
        <taxon>Rutaceae</taxon>
        <taxon>Aurantioideae</taxon>
        <taxon>Citrus</taxon>
    </lineage>
</organism>
<feature type="transmembrane region" description="Helical" evidence="8">
    <location>
        <begin position="217"/>
        <end position="234"/>
    </location>
</feature>
<accession>A0AAP0MZZ3</accession>
<dbReference type="SUPFAM" id="SSF103481">
    <property type="entry name" value="Multidrug resistance efflux transporter EmrE"/>
    <property type="match status" value="2"/>
</dbReference>